<dbReference type="Gene3D" id="3.40.50.300">
    <property type="entry name" value="P-loop containing nucleotide triphosphate hydrolases"/>
    <property type="match status" value="1"/>
</dbReference>
<proteinExistence type="predicted"/>
<evidence type="ECO:0000313" key="2">
    <source>
        <dbReference type="EMBL" id="BCG36389.1"/>
    </source>
</evidence>
<evidence type="ECO:0000259" key="1">
    <source>
        <dbReference type="Pfam" id="PF07728"/>
    </source>
</evidence>
<dbReference type="Proteomes" id="UP000509260">
    <property type="component" value="Chromosome"/>
</dbReference>
<dbReference type="AlphaFoldDB" id="A0ABC8DYH2"/>
<dbReference type="Pfam" id="PF07728">
    <property type="entry name" value="AAA_5"/>
    <property type="match status" value="1"/>
</dbReference>
<reference evidence="2 3" key="1">
    <citation type="submission" date="2020-06" db="EMBL/GenBank/DDBJ databases">
        <title>Whole-genome sequencing of blaNDM-5 positive Escherichia coli isolated from a Japanese patient with no history of travel abroad.</title>
        <authorList>
            <person name="Ito Y."/>
            <person name="Aoki K."/>
            <person name="Nakayama N."/>
            <person name="Ohtsuka M."/>
            <person name="Ota M."/>
            <person name="Kaneko N."/>
            <person name="Yoshida M."/>
            <person name="Ishii Y."/>
            <person name="Tateda K."/>
            <person name="Matsuse H."/>
        </authorList>
    </citation>
    <scope>NUCLEOTIDE SEQUENCE [LARGE SCALE GENOMIC DNA]</scope>
    <source>
        <strain evidence="2 3">TUM18780</strain>
    </source>
</reference>
<accession>A0ABC8DYH2</accession>
<dbReference type="EMBL" id="AP023197">
    <property type="protein sequence ID" value="BCG36389.1"/>
    <property type="molecule type" value="Genomic_DNA"/>
</dbReference>
<organism evidence="2 3">
    <name type="scientific">Escherichia coli</name>
    <dbReference type="NCBI Taxonomy" id="562"/>
    <lineage>
        <taxon>Bacteria</taxon>
        <taxon>Pseudomonadati</taxon>
        <taxon>Pseudomonadota</taxon>
        <taxon>Gammaproteobacteria</taxon>
        <taxon>Enterobacterales</taxon>
        <taxon>Enterobacteriaceae</taxon>
        <taxon>Escherichia</taxon>
    </lineage>
</organism>
<sequence length="144" mass="15145">MSPQNNHLQRPPAAVLYADELAKLKQNDNAPCPPGWQLSLPAARAFILGDSAQNISRKVVISPSAVERMLVTLATGRGLMLVGEPGTAKSLLSELLATAISGDAGLTIQGGASTTEDQIKYGWNYALLINHGPSTEALVPAPLY</sequence>
<evidence type="ECO:0000313" key="3">
    <source>
        <dbReference type="Proteomes" id="UP000509260"/>
    </source>
</evidence>
<gene>
    <name evidence="2" type="ORF">TUM18780_15510</name>
</gene>
<feature type="domain" description="ATPase dynein-related AAA" evidence="1">
    <location>
        <begin position="79"/>
        <end position="144"/>
    </location>
</feature>
<dbReference type="SUPFAM" id="SSF52540">
    <property type="entry name" value="P-loop containing nucleoside triphosphate hydrolases"/>
    <property type="match status" value="1"/>
</dbReference>
<dbReference type="InterPro" id="IPR011704">
    <property type="entry name" value="ATPase_dyneun-rel_AAA"/>
</dbReference>
<name>A0ABC8DYH2_ECOLX</name>
<dbReference type="InterPro" id="IPR027417">
    <property type="entry name" value="P-loop_NTPase"/>
</dbReference>
<protein>
    <recommendedName>
        <fullName evidence="1">ATPase dynein-related AAA domain-containing protein</fullName>
    </recommendedName>
</protein>